<evidence type="ECO:0000256" key="1">
    <source>
        <dbReference type="ARBA" id="ARBA00008987"/>
    </source>
</evidence>
<keyword evidence="2" id="KW-0676">Redox-active center</keyword>
<name>A0A1M7S4J0_9FIRM</name>
<dbReference type="CDD" id="cd02947">
    <property type="entry name" value="TRX_family"/>
    <property type="match status" value="1"/>
</dbReference>
<comment type="similarity">
    <text evidence="1">Belongs to the thioredoxin family.</text>
</comment>
<evidence type="ECO:0000313" key="4">
    <source>
        <dbReference type="EMBL" id="SHN53212.1"/>
    </source>
</evidence>
<keyword evidence="5" id="KW-1185">Reference proteome</keyword>
<dbReference type="PANTHER" id="PTHR45663:SF11">
    <property type="entry name" value="GEO12009P1"/>
    <property type="match status" value="1"/>
</dbReference>
<dbReference type="RefSeq" id="WP_072771102.1">
    <property type="nucleotide sequence ID" value="NZ_FRDN01000003.1"/>
</dbReference>
<dbReference type="PROSITE" id="PS51352">
    <property type="entry name" value="THIOREDOXIN_2"/>
    <property type="match status" value="1"/>
</dbReference>
<proteinExistence type="inferred from homology"/>
<sequence length="110" mass="12468">MSLSPLDDTGFEEVIYDKGEPCLVIFSRKSCHVCKEVVPLLEELQPEYAGRFGFYYVDVEEEKGLFQRFSLKGVPQILFFHEGEFKGKMAGQVEAEQVEEKIEDVLGAIG</sequence>
<dbReference type="InterPro" id="IPR036249">
    <property type="entry name" value="Thioredoxin-like_sf"/>
</dbReference>
<dbReference type="EMBL" id="FRDN01000003">
    <property type="protein sequence ID" value="SHN53212.1"/>
    <property type="molecule type" value="Genomic_DNA"/>
</dbReference>
<dbReference type="Gene3D" id="3.40.30.10">
    <property type="entry name" value="Glutaredoxin"/>
    <property type="match status" value="1"/>
</dbReference>
<dbReference type="Proteomes" id="UP000184010">
    <property type="component" value="Unassembled WGS sequence"/>
</dbReference>
<evidence type="ECO:0000259" key="3">
    <source>
        <dbReference type="PROSITE" id="PS51352"/>
    </source>
</evidence>
<organism evidence="4 5">
    <name type="scientific">Desulfitobacterium chlororespirans DSM 11544</name>
    <dbReference type="NCBI Taxonomy" id="1121395"/>
    <lineage>
        <taxon>Bacteria</taxon>
        <taxon>Bacillati</taxon>
        <taxon>Bacillota</taxon>
        <taxon>Clostridia</taxon>
        <taxon>Eubacteriales</taxon>
        <taxon>Desulfitobacteriaceae</taxon>
        <taxon>Desulfitobacterium</taxon>
    </lineage>
</organism>
<dbReference type="GO" id="GO:0005737">
    <property type="term" value="C:cytoplasm"/>
    <property type="evidence" value="ECO:0007669"/>
    <property type="project" value="TreeGrafter"/>
</dbReference>
<reference evidence="5" key="1">
    <citation type="submission" date="2016-12" db="EMBL/GenBank/DDBJ databases">
        <authorList>
            <person name="Varghese N."/>
            <person name="Submissions S."/>
        </authorList>
    </citation>
    <scope>NUCLEOTIDE SEQUENCE [LARGE SCALE GENOMIC DNA]</scope>
    <source>
        <strain evidence="5">DSM 11544</strain>
    </source>
</reference>
<evidence type="ECO:0000313" key="5">
    <source>
        <dbReference type="Proteomes" id="UP000184010"/>
    </source>
</evidence>
<gene>
    <name evidence="4" type="ORF">SAMN02745215_00504</name>
</gene>
<dbReference type="STRING" id="1121395.SAMN02745215_00504"/>
<feature type="domain" description="Thioredoxin" evidence="3">
    <location>
        <begin position="1"/>
        <end position="107"/>
    </location>
</feature>
<evidence type="ECO:0000256" key="2">
    <source>
        <dbReference type="ARBA" id="ARBA00023284"/>
    </source>
</evidence>
<dbReference type="AlphaFoldDB" id="A0A1M7S4J0"/>
<dbReference type="GO" id="GO:0015035">
    <property type="term" value="F:protein-disulfide reductase activity"/>
    <property type="evidence" value="ECO:0007669"/>
    <property type="project" value="TreeGrafter"/>
</dbReference>
<dbReference type="PROSITE" id="PS51354">
    <property type="entry name" value="GLUTAREDOXIN_2"/>
    <property type="match status" value="1"/>
</dbReference>
<dbReference type="InterPro" id="IPR013766">
    <property type="entry name" value="Thioredoxin_domain"/>
</dbReference>
<protein>
    <submittedName>
        <fullName evidence="4">Thioredoxin 1</fullName>
    </submittedName>
</protein>
<dbReference type="Pfam" id="PF00085">
    <property type="entry name" value="Thioredoxin"/>
    <property type="match status" value="1"/>
</dbReference>
<dbReference type="SUPFAM" id="SSF52833">
    <property type="entry name" value="Thioredoxin-like"/>
    <property type="match status" value="1"/>
</dbReference>
<accession>A0A1M7S4J0</accession>
<dbReference type="PANTHER" id="PTHR45663">
    <property type="entry name" value="GEO12009P1"/>
    <property type="match status" value="1"/>
</dbReference>